<dbReference type="Proteomes" id="UP001060215">
    <property type="component" value="Chromosome 5"/>
</dbReference>
<reference evidence="1 2" key="1">
    <citation type="journal article" date="2022" name="Plant J.">
        <title>Chromosome-level genome of Camellia lanceoleosa provides a valuable resource for understanding genome evolution and self-incompatibility.</title>
        <authorList>
            <person name="Gong W."/>
            <person name="Xiao S."/>
            <person name="Wang L."/>
            <person name="Liao Z."/>
            <person name="Chang Y."/>
            <person name="Mo W."/>
            <person name="Hu G."/>
            <person name="Li W."/>
            <person name="Zhao G."/>
            <person name="Zhu H."/>
            <person name="Hu X."/>
            <person name="Ji K."/>
            <person name="Xiang X."/>
            <person name="Song Q."/>
            <person name="Yuan D."/>
            <person name="Jin S."/>
            <person name="Zhang L."/>
        </authorList>
    </citation>
    <scope>NUCLEOTIDE SEQUENCE [LARGE SCALE GENOMIC DNA]</scope>
    <source>
        <strain evidence="1">SQ_2022a</strain>
    </source>
</reference>
<gene>
    <name evidence="1" type="ORF">LOK49_LG06G00709</name>
</gene>
<dbReference type="EMBL" id="CM045762">
    <property type="protein sequence ID" value="KAI8010007.1"/>
    <property type="molecule type" value="Genomic_DNA"/>
</dbReference>
<name>A0ACC0H8Z9_9ERIC</name>
<comment type="caution">
    <text evidence="1">The sequence shown here is derived from an EMBL/GenBank/DDBJ whole genome shotgun (WGS) entry which is preliminary data.</text>
</comment>
<proteinExistence type="predicted"/>
<sequence length="135" mass="14862">MNIGRHPIPVPDKCDETSSRVIALAIFGSNFSGQIPPVVGNLKYLESLVFRKLPNLTGKSPFAITKLIHLKEIRLSWTNLSGLVPSFFALLKNLTFLDLAFNNLTGSIPPEATNQSSKLCRTFSSAEPIVFSKLF</sequence>
<protein>
    <submittedName>
        <fullName evidence="1">Polygalacturonase inhibitor</fullName>
    </submittedName>
</protein>
<organism evidence="1 2">
    <name type="scientific">Camellia lanceoleosa</name>
    <dbReference type="NCBI Taxonomy" id="1840588"/>
    <lineage>
        <taxon>Eukaryota</taxon>
        <taxon>Viridiplantae</taxon>
        <taxon>Streptophyta</taxon>
        <taxon>Embryophyta</taxon>
        <taxon>Tracheophyta</taxon>
        <taxon>Spermatophyta</taxon>
        <taxon>Magnoliopsida</taxon>
        <taxon>eudicotyledons</taxon>
        <taxon>Gunneridae</taxon>
        <taxon>Pentapetalae</taxon>
        <taxon>asterids</taxon>
        <taxon>Ericales</taxon>
        <taxon>Theaceae</taxon>
        <taxon>Camellia</taxon>
    </lineage>
</organism>
<accession>A0ACC0H8Z9</accession>
<evidence type="ECO:0000313" key="2">
    <source>
        <dbReference type="Proteomes" id="UP001060215"/>
    </source>
</evidence>
<keyword evidence="2" id="KW-1185">Reference proteome</keyword>
<evidence type="ECO:0000313" key="1">
    <source>
        <dbReference type="EMBL" id="KAI8010007.1"/>
    </source>
</evidence>